<protein>
    <recommendedName>
        <fullName evidence="3">XRE family transcriptional regulator</fullName>
    </recommendedName>
</protein>
<gene>
    <name evidence="1" type="ORF">E0F91_14310</name>
</gene>
<organism evidence="1 2">
    <name type="scientific">Flavobacterium sandaracinum</name>
    <dbReference type="NCBI Taxonomy" id="2541733"/>
    <lineage>
        <taxon>Bacteria</taxon>
        <taxon>Pseudomonadati</taxon>
        <taxon>Bacteroidota</taxon>
        <taxon>Flavobacteriia</taxon>
        <taxon>Flavobacteriales</taxon>
        <taxon>Flavobacteriaceae</taxon>
        <taxon>Flavobacterium</taxon>
    </lineage>
</organism>
<evidence type="ECO:0000313" key="2">
    <source>
        <dbReference type="Proteomes" id="UP000294644"/>
    </source>
</evidence>
<dbReference type="EMBL" id="SMFN01000020">
    <property type="protein sequence ID" value="TDE01524.1"/>
    <property type="molecule type" value="Genomic_DNA"/>
</dbReference>
<dbReference type="RefSeq" id="WP_132067135.1">
    <property type="nucleotide sequence ID" value="NZ_SMFN01000020.1"/>
</dbReference>
<dbReference type="OrthoDB" id="1374380at2"/>
<reference evidence="1 2" key="1">
    <citation type="submission" date="2019-03" db="EMBL/GenBank/DDBJ databases">
        <title>Flavobacterium LB-D12 sp. nov., isolated from arctic soil.</title>
        <authorList>
            <person name="Chaudhary D.K."/>
        </authorList>
    </citation>
    <scope>NUCLEOTIDE SEQUENCE [LARGE SCALE GENOMIC DNA]</scope>
    <source>
        <strain evidence="1 2">LB-D12</strain>
    </source>
</reference>
<proteinExistence type="predicted"/>
<keyword evidence="2" id="KW-1185">Reference proteome</keyword>
<sequence length="72" mass="8046">MEIQEIKKQLPNGAGRKIAEMANVNYDTVQRFLRGVETKSDLAIMESTTKFLKEYKEAKATAIQELQAVASA</sequence>
<dbReference type="AlphaFoldDB" id="A0A4R5CSX4"/>
<comment type="caution">
    <text evidence="1">The sequence shown here is derived from an EMBL/GenBank/DDBJ whole genome shotgun (WGS) entry which is preliminary data.</text>
</comment>
<evidence type="ECO:0000313" key="1">
    <source>
        <dbReference type="EMBL" id="TDE01524.1"/>
    </source>
</evidence>
<accession>A0A4R5CSX4</accession>
<dbReference type="Proteomes" id="UP000294644">
    <property type="component" value="Unassembled WGS sequence"/>
</dbReference>
<evidence type="ECO:0008006" key="3">
    <source>
        <dbReference type="Google" id="ProtNLM"/>
    </source>
</evidence>
<name>A0A4R5CSX4_9FLAO</name>